<protein>
    <recommendedName>
        <fullName evidence="1">Dynein heavy chain C-terminal domain-containing protein</fullName>
    </recommendedName>
</protein>
<comment type="caution">
    <text evidence="2">The sequence shown here is derived from an EMBL/GenBank/DDBJ whole genome shotgun (WGS) entry which is preliminary data.</text>
</comment>
<feature type="domain" description="Dynein heavy chain C-terminal" evidence="1">
    <location>
        <begin position="23"/>
        <end position="185"/>
    </location>
</feature>
<dbReference type="Gene3D" id="3.10.490.20">
    <property type="match status" value="1"/>
</dbReference>
<evidence type="ECO:0000313" key="2">
    <source>
        <dbReference type="EMBL" id="OAE18733.1"/>
    </source>
</evidence>
<dbReference type="GO" id="GO:0007018">
    <property type="term" value="P:microtubule-based movement"/>
    <property type="evidence" value="ECO:0007669"/>
    <property type="project" value="InterPro"/>
</dbReference>
<accession>A0A176VDX2</accession>
<evidence type="ECO:0000259" key="1">
    <source>
        <dbReference type="Pfam" id="PF18199"/>
    </source>
</evidence>
<dbReference type="InterPro" id="IPR026983">
    <property type="entry name" value="DHC"/>
</dbReference>
<dbReference type="GO" id="GO:0030286">
    <property type="term" value="C:dynein complex"/>
    <property type="evidence" value="ECO:0007669"/>
    <property type="project" value="InterPro"/>
</dbReference>
<dbReference type="Proteomes" id="UP000077202">
    <property type="component" value="Unassembled WGS sequence"/>
</dbReference>
<name>A0A176VDX2_MARPO</name>
<dbReference type="GO" id="GO:0045505">
    <property type="term" value="F:dynein intermediate chain binding"/>
    <property type="evidence" value="ECO:0007669"/>
    <property type="project" value="InterPro"/>
</dbReference>
<dbReference type="InterPro" id="IPR041228">
    <property type="entry name" value="Dynein_C"/>
</dbReference>
<dbReference type="Gene3D" id="1.20.1270.280">
    <property type="match status" value="1"/>
</dbReference>
<dbReference type="PANTHER" id="PTHR46961:SF5">
    <property type="entry name" value="DYNEIN AXONEMAL HEAVY CHAIN 1"/>
    <property type="match status" value="1"/>
</dbReference>
<gene>
    <name evidence="2" type="ORF">AXG93_4846s1260</name>
</gene>
<keyword evidence="3" id="KW-1185">Reference proteome</keyword>
<dbReference type="PANTHER" id="PTHR46961">
    <property type="entry name" value="DYNEIN HEAVY CHAIN 1, AXONEMAL-LIKE PROTEIN"/>
    <property type="match status" value="1"/>
</dbReference>
<sequence>MADLLKLVEDHRFNQKFEKSWMPALDRIVDNIDPDKVPEIWQGKAYPSLKPLSAWIDDLLERCKLISKWIAEGVPAVIWISGFNFPQAFWTGTLQNFARKHRMAIKGWTQTQSKRLTRQPESGCYIRGLYLKGARWDSQAHLLTESRTKELLTDCLIIWLKPTHLCPVYKTLVRACKNILSYVCQVL</sequence>
<dbReference type="InterPro" id="IPR043160">
    <property type="entry name" value="Dynein_C_barrel"/>
</dbReference>
<organism evidence="2 3">
    <name type="scientific">Marchantia polymorpha subsp. ruderalis</name>
    <dbReference type="NCBI Taxonomy" id="1480154"/>
    <lineage>
        <taxon>Eukaryota</taxon>
        <taxon>Viridiplantae</taxon>
        <taxon>Streptophyta</taxon>
        <taxon>Embryophyta</taxon>
        <taxon>Marchantiophyta</taxon>
        <taxon>Marchantiopsida</taxon>
        <taxon>Marchantiidae</taxon>
        <taxon>Marchantiales</taxon>
        <taxon>Marchantiaceae</taxon>
        <taxon>Marchantia</taxon>
    </lineage>
</organism>
<reference evidence="2" key="1">
    <citation type="submission" date="2016-03" db="EMBL/GenBank/DDBJ databases">
        <title>Mechanisms controlling the formation of the plant cell surface in tip-growing cells are functionally conserved among land plants.</title>
        <authorList>
            <person name="Honkanen S."/>
            <person name="Jones V.A."/>
            <person name="Morieri G."/>
            <person name="Champion C."/>
            <person name="Hetherington A.J."/>
            <person name="Kelly S."/>
            <person name="Saint-Marcoux D."/>
            <person name="Proust H."/>
            <person name="Prescott H."/>
            <person name="Dolan L."/>
        </authorList>
    </citation>
    <scope>NUCLEOTIDE SEQUENCE [LARGE SCALE GENOMIC DNA]</scope>
    <source>
        <tissue evidence="2">Whole gametophyte</tissue>
    </source>
</reference>
<dbReference type="EMBL" id="LVLJ01004022">
    <property type="protein sequence ID" value="OAE18733.1"/>
    <property type="molecule type" value="Genomic_DNA"/>
</dbReference>
<proteinExistence type="predicted"/>
<dbReference type="AlphaFoldDB" id="A0A176VDX2"/>
<dbReference type="GO" id="GO:0051959">
    <property type="term" value="F:dynein light intermediate chain binding"/>
    <property type="evidence" value="ECO:0007669"/>
    <property type="project" value="InterPro"/>
</dbReference>
<dbReference type="Pfam" id="PF18199">
    <property type="entry name" value="Dynein_C"/>
    <property type="match status" value="1"/>
</dbReference>
<evidence type="ECO:0000313" key="3">
    <source>
        <dbReference type="Proteomes" id="UP000077202"/>
    </source>
</evidence>